<evidence type="ECO:0000313" key="2">
    <source>
        <dbReference type="Proteomes" id="UP001597115"/>
    </source>
</evidence>
<proteinExistence type="predicted"/>
<accession>A0ABW4I1H3</accession>
<dbReference type="RefSeq" id="WP_380887748.1">
    <property type="nucleotide sequence ID" value="NZ_JBHUDY010000001.1"/>
</dbReference>
<comment type="caution">
    <text evidence="1">The sequence shown here is derived from an EMBL/GenBank/DDBJ whole genome shotgun (WGS) entry which is preliminary data.</text>
</comment>
<reference evidence="2" key="1">
    <citation type="journal article" date="2019" name="Int. J. Syst. Evol. Microbiol.">
        <title>The Global Catalogue of Microorganisms (GCM) 10K type strain sequencing project: providing services to taxonomists for standard genome sequencing and annotation.</title>
        <authorList>
            <consortium name="The Broad Institute Genomics Platform"/>
            <consortium name="The Broad Institute Genome Sequencing Center for Infectious Disease"/>
            <person name="Wu L."/>
            <person name="Ma J."/>
        </authorList>
    </citation>
    <scope>NUCLEOTIDE SEQUENCE [LARGE SCALE GENOMIC DNA]</scope>
    <source>
        <strain evidence="2">CGMCC 1.16275</strain>
    </source>
</reference>
<evidence type="ECO:0000313" key="1">
    <source>
        <dbReference type="EMBL" id="MFD1611281.1"/>
    </source>
</evidence>
<name>A0ABW4I1H3_9SPHN</name>
<keyword evidence="2" id="KW-1185">Reference proteome</keyword>
<dbReference type="Proteomes" id="UP001597115">
    <property type="component" value="Unassembled WGS sequence"/>
</dbReference>
<protein>
    <submittedName>
        <fullName evidence="1">Uncharacterized protein</fullName>
    </submittedName>
</protein>
<organism evidence="1 2">
    <name type="scientific">Sphingomonas tabacisoli</name>
    <dbReference type="NCBI Taxonomy" id="2249466"/>
    <lineage>
        <taxon>Bacteria</taxon>
        <taxon>Pseudomonadati</taxon>
        <taxon>Pseudomonadota</taxon>
        <taxon>Alphaproteobacteria</taxon>
        <taxon>Sphingomonadales</taxon>
        <taxon>Sphingomonadaceae</taxon>
        <taxon>Sphingomonas</taxon>
    </lineage>
</organism>
<dbReference type="EMBL" id="JBHUDY010000001">
    <property type="protein sequence ID" value="MFD1611281.1"/>
    <property type="molecule type" value="Genomic_DNA"/>
</dbReference>
<gene>
    <name evidence="1" type="ORF">ACFSCW_05630</name>
</gene>
<sequence>MLYFLLLTAVAHHPPMIPTFGFGSVKCEAAFKPDSVMQAQSWILGFWTGLNVQSGHGVGTGKSNDDIWDSVRKACAKTPSATLLAATQTAYKALKG</sequence>